<evidence type="ECO:0000256" key="1">
    <source>
        <dbReference type="ARBA" id="ARBA00006270"/>
    </source>
</evidence>
<accession>A0A3S3NN08</accession>
<dbReference type="GO" id="GO:0003924">
    <property type="term" value="F:GTPase activity"/>
    <property type="evidence" value="ECO:0007669"/>
    <property type="project" value="InterPro"/>
</dbReference>
<dbReference type="InterPro" id="IPR001806">
    <property type="entry name" value="Small_GTPase"/>
</dbReference>
<dbReference type="AlphaFoldDB" id="A0A3S3NN08"/>
<dbReference type="EMBL" id="NCKU01007345">
    <property type="protein sequence ID" value="RWS02703.1"/>
    <property type="molecule type" value="Genomic_DNA"/>
</dbReference>
<dbReference type="Gene3D" id="3.40.50.300">
    <property type="entry name" value="P-loop containing nucleotide triphosphate hydrolases"/>
    <property type="match status" value="1"/>
</dbReference>
<evidence type="ECO:0000313" key="5">
    <source>
        <dbReference type="Proteomes" id="UP000285301"/>
    </source>
</evidence>
<protein>
    <submittedName>
        <fullName evidence="3">Ras-related protein Rab-21-like isoform X3</fullName>
    </submittedName>
</protein>
<dbReference type="GO" id="GO:0005525">
    <property type="term" value="F:GTP binding"/>
    <property type="evidence" value="ECO:0007669"/>
    <property type="project" value="InterPro"/>
</dbReference>
<keyword evidence="2" id="KW-0547">Nucleotide-binding</keyword>
<organism evidence="3 5">
    <name type="scientific">Dinothrombium tinctorium</name>
    <dbReference type="NCBI Taxonomy" id="1965070"/>
    <lineage>
        <taxon>Eukaryota</taxon>
        <taxon>Metazoa</taxon>
        <taxon>Ecdysozoa</taxon>
        <taxon>Arthropoda</taxon>
        <taxon>Chelicerata</taxon>
        <taxon>Arachnida</taxon>
        <taxon>Acari</taxon>
        <taxon>Acariformes</taxon>
        <taxon>Trombidiformes</taxon>
        <taxon>Prostigmata</taxon>
        <taxon>Anystina</taxon>
        <taxon>Parasitengona</taxon>
        <taxon>Trombidioidea</taxon>
        <taxon>Trombidiidae</taxon>
        <taxon>Dinothrombium</taxon>
    </lineage>
</organism>
<comment type="similarity">
    <text evidence="1">Belongs to the small GTPase superfamily. Rab family.</text>
</comment>
<evidence type="ECO:0000313" key="3">
    <source>
        <dbReference type="EMBL" id="RWS02703.1"/>
    </source>
</evidence>
<gene>
    <name evidence="4" type="ORF">B4U79_09092</name>
    <name evidence="3" type="ORF">B4U79_10450</name>
</gene>
<evidence type="ECO:0000256" key="2">
    <source>
        <dbReference type="ARBA" id="ARBA00022741"/>
    </source>
</evidence>
<dbReference type="Proteomes" id="UP000285301">
    <property type="component" value="Unassembled WGS sequence"/>
</dbReference>
<evidence type="ECO:0000313" key="4">
    <source>
        <dbReference type="EMBL" id="RWS02780.1"/>
    </source>
</evidence>
<dbReference type="STRING" id="1965070.A0A3S3NN08"/>
<dbReference type="SMART" id="SM00175">
    <property type="entry name" value="RAB"/>
    <property type="match status" value="1"/>
</dbReference>
<dbReference type="Pfam" id="PF00071">
    <property type="entry name" value="Ras"/>
    <property type="match status" value="1"/>
</dbReference>
<name>A0A3S3NN08_9ACAR</name>
<dbReference type="PANTHER" id="PTHR47978">
    <property type="match status" value="1"/>
</dbReference>
<reference evidence="3 5" key="1">
    <citation type="journal article" date="2018" name="Gigascience">
        <title>Genomes of trombidid mites reveal novel predicted allergens and laterally-transferred genes associated with secondary metabolism.</title>
        <authorList>
            <person name="Dong X."/>
            <person name="Chaisiri K."/>
            <person name="Xia D."/>
            <person name="Armstrong S.D."/>
            <person name="Fang Y."/>
            <person name="Donnelly M.J."/>
            <person name="Kadowaki T."/>
            <person name="McGarry J.W."/>
            <person name="Darby A.C."/>
            <person name="Makepeace B.L."/>
        </authorList>
    </citation>
    <scope>NUCLEOTIDE SEQUENCE [LARGE SCALE GENOMIC DNA]</scope>
    <source>
        <strain evidence="3">UoL-WK</strain>
    </source>
</reference>
<dbReference type="SUPFAM" id="SSF52540">
    <property type="entry name" value="P-loop containing nucleoside triphosphate hydrolases"/>
    <property type="match status" value="1"/>
</dbReference>
<dbReference type="SMART" id="SM00173">
    <property type="entry name" value="RAS"/>
    <property type="match status" value="1"/>
</dbReference>
<dbReference type="PROSITE" id="PS51421">
    <property type="entry name" value="RAS"/>
    <property type="match status" value="1"/>
</dbReference>
<dbReference type="InterPro" id="IPR027417">
    <property type="entry name" value="P-loop_NTPase"/>
</dbReference>
<dbReference type="SMART" id="SM00174">
    <property type="entry name" value="RHO"/>
    <property type="match status" value="1"/>
</dbReference>
<proteinExistence type="inferred from homology"/>
<comment type="caution">
    <text evidence="3">The sequence shown here is derived from an EMBL/GenBank/DDBJ whole genome shotgun (WGS) entry which is preliminary data.</text>
</comment>
<reference evidence="3" key="2">
    <citation type="submission" date="2018-11" db="EMBL/GenBank/DDBJ databases">
        <title>Trombidioid mite genomics.</title>
        <authorList>
            <person name="Dong X."/>
        </authorList>
    </citation>
    <scope>NUCLEOTIDE SEQUENCE</scope>
    <source>
        <strain evidence="3">UoL-WK</strain>
    </source>
</reference>
<sequence>MSMKKVQAKVVVIGPQRQERFKAMTPIYYRNANAAIIVFDLSCHSTFVQCKRWTIELLRNVDYETSVVLCLVGNKTDLKNERQVTCEEAEEYAYSINAQYFETSALNNEGINDVFSNIAKSIIAKTQETELQDLKAFLDSENKNTIVANTSKTNVYCC</sequence>
<dbReference type="OrthoDB" id="63533at2759"/>
<dbReference type="PROSITE" id="PS51419">
    <property type="entry name" value="RAB"/>
    <property type="match status" value="1"/>
</dbReference>
<dbReference type="EMBL" id="NCKU01007247">
    <property type="protein sequence ID" value="RWS02780.1"/>
    <property type="molecule type" value="Genomic_DNA"/>
</dbReference>
<dbReference type="PRINTS" id="PR00449">
    <property type="entry name" value="RASTRNSFRMNG"/>
</dbReference>
<keyword evidence="5" id="KW-1185">Reference proteome</keyword>